<keyword evidence="1" id="KW-1133">Transmembrane helix</keyword>
<gene>
    <name evidence="2" type="ORF">EV671_102445</name>
</gene>
<dbReference type="Pfam" id="PF20327">
    <property type="entry name" value="DUF6622"/>
    <property type="match status" value="1"/>
</dbReference>
<evidence type="ECO:0000313" key="2">
    <source>
        <dbReference type="EMBL" id="TCU91877.1"/>
    </source>
</evidence>
<keyword evidence="1" id="KW-0812">Transmembrane</keyword>
<dbReference type="RefSeq" id="WP_132574218.1">
    <property type="nucleotide sequence ID" value="NZ_CBCSGL010000024.1"/>
</dbReference>
<feature type="transmembrane region" description="Helical" evidence="1">
    <location>
        <begin position="33"/>
        <end position="54"/>
    </location>
</feature>
<proteinExistence type="predicted"/>
<dbReference type="EMBL" id="SMBU01000024">
    <property type="protein sequence ID" value="TCU91877.1"/>
    <property type="molecule type" value="Genomic_DNA"/>
</dbReference>
<keyword evidence="3" id="KW-1185">Reference proteome</keyword>
<dbReference type="InterPro" id="IPR046730">
    <property type="entry name" value="DUF6622"/>
</dbReference>
<evidence type="ECO:0000313" key="3">
    <source>
        <dbReference type="Proteomes" id="UP000295110"/>
    </source>
</evidence>
<keyword evidence="1" id="KW-0472">Membrane</keyword>
<organism evidence="2 3">
    <name type="scientific">Roseateles saccharophilus</name>
    <name type="common">Pseudomonas saccharophila</name>
    <dbReference type="NCBI Taxonomy" id="304"/>
    <lineage>
        <taxon>Bacteria</taxon>
        <taxon>Pseudomonadati</taxon>
        <taxon>Pseudomonadota</taxon>
        <taxon>Betaproteobacteria</taxon>
        <taxon>Burkholderiales</taxon>
        <taxon>Sphaerotilaceae</taxon>
        <taxon>Roseateles</taxon>
    </lineage>
</organism>
<accession>A0A4R3UMH4</accession>
<dbReference type="AlphaFoldDB" id="A0A4R3UMH4"/>
<sequence length="157" mass="16318">MTASLPVWPFAILAGLVVLGIRQSRDRVVEPGAMARMALAMLVFSLYGVTTAFGTEPLPIAAWAAGFAASMFLGAPVLAPRGLAREGDAVRVPGSWLPLALMVGIFVAKFALGFAAGVGAHVVQQAWFVAVVSAALGMFSGAFAARAMAVQRFVRAR</sequence>
<feature type="transmembrane region" description="Helical" evidence="1">
    <location>
        <begin position="126"/>
        <end position="149"/>
    </location>
</feature>
<dbReference type="OrthoDB" id="3034721at2"/>
<feature type="transmembrane region" description="Helical" evidence="1">
    <location>
        <begin position="60"/>
        <end position="79"/>
    </location>
</feature>
<comment type="caution">
    <text evidence="2">The sequence shown here is derived from an EMBL/GenBank/DDBJ whole genome shotgun (WGS) entry which is preliminary data.</text>
</comment>
<protein>
    <submittedName>
        <fullName evidence="2">Uncharacterized protein</fullName>
    </submittedName>
</protein>
<feature type="transmembrane region" description="Helical" evidence="1">
    <location>
        <begin position="6"/>
        <end position="21"/>
    </location>
</feature>
<reference evidence="2 3" key="1">
    <citation type="submission" date="2019-03" db="EMBL/GenBank/DDBJ databases">
        <title>Genomic Encyclopedia of Type Strains, Phase IV (KMG-IV): sequencing the most valuable type-strain genomes for metagenomic binning, comparative biology and taxonomic classification.</title>
        <authorList>
            <person name="Goeker M."/>
        </authorList>
    </citation>
    <scope>NUCLEOTIDE SEQUENCE [LARGE SCALE GENOMIC DNA]</scope>
    <source>
        <strain evidence="2 3">DSM 654</strain>
    </source>
</reference>
<feature type="transmembrane region" description="Helical" evidence="1">
    <location>
        <begin position="99"/>
        <end position="120"/>
    </location>
</feature>
<name>A0A4R3UMH4_ROSSA</name>
<dbReference type="Proteomes" id="UP000295110">
    <property type="component" value="Unassembled WGS sequence"/>
</dbReference>
<evidence type="ECO:0000256" key="1">
    <source>
        <dbReference type="SAM" id="Phobius"/>
    </source>
</evidence>